<dbReference type="InterPro" id="IPR009010">
    <property type="entry name" value="Asp_de-COase-like_dom_sf"/>
</dbReference>
<dbReference type="InterPro" id="IPR006311">
    <property type="entry name" value="TAT_signal"/>
</dbReference>
<keyword evidence="3 8" id="KW-0732">Signal</keyword>
<proteinExistence type="inferred from homology"/>
<dbReference type="RefSeq" id="WP_309473037.1">
    <property type="nucleotide sequence ID" value="NZ_CACRTT010000012.1"/>
</dbReference>
<organism evidence="10">
    <name type="scientific">Eggerthella lenta</name>
    <name type="common">Eubacterium lentum</name>
    <dbReference type="NCBI Taxonomy" id="84112"/>
    <lineage>
        <taxon>Bacteria</taxon>
        <taxon>Bacillati</taxon>
        <taxon>Actinomycetota</taxon>
        <taxon>Coriobacteriia</taxon>
        <taxon>Eggerthellales</taxon>
        <taxon>Eggerthellaceae</taxon>
        <taxon>Eggerthella</taxon>
    </lineage>
</organism>
<evidence type="ECO:0000256" key="7">
    <source>
        <dbReference type="SAM" id="MobiDB-lite"/>
    </source>
</evidence>
<sequence>MMGKLTLTRRSFSKLAMATAAAAAVSLPNASSAFAEGEGASTQAEVKHIRSSCRGCGKMECGVWVTVQDGKVVKIEGDESCPSNRGHSCSKSQASMQAAYHPDRLTYPMKRTNPKGEDPGWVRISWDEAMSTCAEKFQELMDKYGGESLVCFGGTSRVWCMGAYGDLKVLLDTPNGFLGYQICKGPRHMAEIMTDDMGSNWMETVMQPKVYVQWGTAVEYSNYDDSCRTVVDASQCSDSHILIDPRQGALGKEADYWLNIRPGTDAYIALAWTNIVIERRLYDDLYVKRWTNAPFLLSEDVEPSGGYVMEGGGGIHLSTRLLKESDIKEGGSYKRFMVWDSLAGTDDDHPLHQNDPTGHLTYFDADTCEWEGETYRKPTTGFMVEQPDRSSGTSTAWFPDPTPFDPDIDPSIYGEFEIELKDGRKTTVRPVWDLYAKRCAEYTPERASELTGVDAQLIEDACLEWAIRKDPRYGNGGLHFQLATDQTGNSTHLVRMLMILSHITGNYDTPGGNRGETKAQVEVSPGVVPMSVPALPEGVTYFMANEKMIGGDKYPLLKYWNKWAEATAIWDGALTGEPYRIRGGIAQSGNFMAMSNCGYGWEALKTFDFLAVIDMWHTPMLDMADVVMPCVHWLEAESPRCSQGASGGIGATCKCIEPPGECKIDYEIDIMLWKAMGRPWNNVEENPQWGEWPTAHEHLDWCVRDFEPAPTWDEYVEKFQRDGWWEAKDVYPERWGTYHRYEMGELRQIGAFTMYPTDGKPGFYTPTGKVEIWSTVMESYGLESTYEHYDYSLDDCMPIAREPYVSPLTEPEKFEGDDVFNCTTGRRNPVYFHSEHRQLPWCREQWPVPRIEMNPDDAARLGLEQGDWVWIENENGKIREVVDLYYGIAPGVVNLEHTWWYPEIDDVGHGWEHSAVNKLVYKDYNDPFCGSSSLRCYDVRVYKATPENSPFGNPVPCDSKGVPIITSADDARLKEWLPVYEGRE</sequence>
<evidence type="ECO:0000313" key="10">
    <source>
        <dbReference type="EMBL" id="VYU09533.1"/>
    </source>
</evidence>
<dbReference type="Gene3D" id="2.20.25.90">
    <property type="entry name" value="ADC-like domains"/>
    <property type="match status" value="1"/>
</dbReference>
<dbReference type="GO" id="GO:0051536">
    <property type="term" value="F:iron-sulfur cluster binding"/>
    <property type="evidence" value="ECO:0007669"/>
    <property type="project" value="UniProtKB-KW"/>
</dbReference>
<dbReference type="InterPro" id="IPR037949">
    <property type="entry name" value="MopB_CT_Acetylene-hydratase"/>
</dbReference>
<dbReference type="CDD" id="cd02781">
    <property type="entry name" value="MopB_CT_Acetylene-hydratase"/>
    <property type="match status" value="1"/>
</dbReference>
<dbReference type="GO" id="GO:0043546">
    <property type="term" value="F:molybdopterin cofactor binding"/>
    <property type="evidence" value="ECO:0007669"/>
    <property type="project" value="InterPro"/>
</dbReference>
<name>A0A6N3C916_EGGLN</name>
<dbReference type="InterPro" id="IPR006963">
    <property type="entry name" value="Mopterin_OxRdtase_4Fe-4S_dom"/>
</dbReference>
<protein>
    <submittedName>
        <fullName evidence="10">Perchlorate reductase subunit alpha</fullName>
        <ecNumber evidence="10">1.97.1.-</ecNumber>
    </submittedName>
</protein>
<dbReference type="PROSITE" id="PS51318">
    <property type="entry name" value="TAT"/>
    <property type="match status" value="1"/>
</dbReference>
<comment type="similarity">
    <text evidence="1">Belongs to the prokaryotic molybdopterin-containing oxidoreductase family.</text>
</comment>
<dbReference type="EMBL" id="CACRTT010000012">
    <property type="protein sequence ID" value="VYU09533.1"/>
    <property type="molecule type" value="Genomic_DNA"/>
</dbReference>
<keyword evidence="2" id="KW-0479">Metal-binding</keyword>
<dbReference type="EC" id="1.97.1.-" evidence="10"/>
<dbReference type="PANTHER" id="PTHR43742">
    <property type="entry name" value="TRIMETHYLAMINE-N-OXIDE REDUCTASE"/>
    <property type="match status" value="1"/>
</dbReference>
<feature type="region of interest" description="Disordered" evidence="7">
    <location>
        <begin position="382"/>
        <end position="401"/>
    </location>
</feature>
<dbReference type="InterPro" id="IPR050612">
    <property type="entry name" value="Prok_Mopterin_Oxidored"/>
</dbReference>
<dbReference type="Pfam" id="PF04879">
    <property type="entry name" value="Molybdop_Fe4S4"/>
    <property type="match status" value="1"/>
</dbReference>
<dbReference type="Gene3D" id="2.40.40.20">
    <property type="match status" value="1"/>
</dbReference>
<evidence type="ECO:0000256" key="1">
    <source>
        <dbReference type="ARBA" id="ARBA00010312"/>
    </source>
</evidence>
<keyword evidence="5" id="KW-0408">Iron</keyword>
<gene>
    <name evidence="10" type="primary">pcrA_1</name>
    <name evidence="10" type="ORF">ELLFYP107_00051</name>
</gene>
<dbReference type="AlphaFoldDB" id="A0A6N3C916"/>
<dbReference type="SUPFAM" id="SSF50692">
    <property type="entry name" value="ADC-like"/>
    <property type="match status" value="1"/>
</dbReference>
<evidence type="ECO:0000256" key="4">
    <source>
        <dbReference type="ARBA" id="ARBA00023002"/>
    </source>
</evidence>
<keyword evidence="4 10" id="KW-0560">Oxidoreductase</keyword>
<dbReference type="Pfam" id="PF00384">
    <property type="entry name" value="Molybdopterin"/>
    <property type="match status" value="1"/>
</dbReference>
<keyword evidence="6" id="KW-0411">Iron-sulfur</keyword>
<dbReference type="PROSITE" id="PS51669">
    <property type="entry name" value="4FE4S_MOW_BIS_MGD"/>
    <property type="match status" value="1"/>
</dbReference>
<dbReference type="Pfam" id="PF01568">
    <property type="entry name" value="Molydop_binding"/>
    <property type="match status" value="1"/>
</dbReference>
<feature type="signal peptide" evidence="8">
    <location>
        <begin position="1"/>
        <end position="35"/>
    </location>
</feature>
<accession>A0A6N3C916</accession>
<evidence type="ECO:0000256" key="8">
    <source>
        <dbReference type="SAM" id="SignalP"/>
    </source>
</evidence>
<evidence type="ECO:0000256" key="3">
    <source>
        <dbReference type="ARBA" id="ARBA00022729"/>
    </source>
</evidence>
<dbReference type="GO" id="GO:0046872">
    <property type="term" value="F:metal ion binding"/>
    <property type="evidence" value="ECO:0007669"/>
    <property type="project" value="UniProtKB-KW"/>
</dbReference>
<evidence type="ECO:0000256" key="6">
    <source>
        <dbReference type="ARBA" id="ARBA00023014"/>
    </source>
</evidence>
<dbReference type="InterPro" id="IPR006656">
    <property type="entry name" value="Mopterin_OxRdtase"/>
</dbReference>
<dbReference type="Gene3D" id="3.40.228.10">
    <property type="entry name" value="Dimethylsulfoxide Reductase, domain 2"/>
    <property type="match status" value="2"/>
</dbReference>
<evidence type="ECO:0000259" key="9">
    <source>
        <dbReference type="PROSITE" id="PS51669"/>
    </source>
</evidence>
<dbReference type="Gene3D" id="3.40.50.740">
    <property type="match status" value="2"/>
</dbReference>
<dbReference type="SUPFAM" id="SSF53706">
    <property type="entry name" value="Formate dehydrogenase/DMSO reductase, domains 1-3"/>
    <property type="match status" value="1"/>
</dbReference>
<dbReference type="GO" id="GO:0018818">
    <property type="term" value="F:acetylene hydratase activity"/>
    <property type="evidence" value="ECO:0007669"/>
    <property type="project" value="InterPro"/>
</dbReference>
<dbReference type="SMART" id="SM00926">
    <property type="entry name" value="Molybdop_Fe4S4"/>
    <property type="match status" value="1"/>
</dbReference>
<dbReference type="InterPro" id="IPR006657">
    <property type="entry name" value="MoPterin_dinucl-bd_dom"/>
</dbReference>
<reference evidence="10" key="1">
    <citation type="submission" date="2019-11" db="EMBL/GenBank/DDBJ databases">
        <authorList>
            <person name="Feng L."/>
        </authorList>
    </citation>
    <scope>NUCLEOTIDE SEQUENCE</scope>
    <source>
        <strain evidence="10">ElentaLFYP107</strain>
    </source>
</reference>
<evidence type="ECO:0000256" key="5">
    <source>
        <dbReference type="ARBA" id="ARBA00023004"/>
    </source>
</evidence>
<feature type="domain" description="4Fe-4S Mo/W bis-MGD-type" evidence="9">
    <location>
        <begin position="46"/>
        <end position="103"/>
    </location>
</feature>
<evidence type="ECO:0000256" key="2">
    <source>
        <dbReference type="ARBA" id="ARBA00022723"/>
    </source>
</evidence>
<dbReference type="GO" id="GO:0016491">
    <property type="term" value="F:oxidoreductase activity"/>
    <property type="evidence" value="ECO:0007669"/>
    <property type="project" value="UniProtKB-KW"/>
</dbReference>
<feature type="chain" id="PRO_5026808564" evidence="8">
    <location>
        <begin position="36"/>
        <end position="984"/>
    </location>
</feature>